<evidence type="ECO:0000313" key="6">
    <source>
        <dbReference type="Proteomes" id="UP000663854"/>
    </source>
</evidence>
<dbReference type="SMART" id="SM00369">
    <property type="entry name" value="LRR_TYP"/>
    <property type="match status" value="3"/>
</dbReference>
<dbReference type="Gene3D" id="3.80.10.10">
    <property type="entry name" value="Ribonuclease Inhibitor"/>
    <property type="match status" value="1"/>
</dbReference>
<name>A0A814ATZ1_9BILA</name>
<dbReference type="GO" id="GO:0005737">
    <property type="term" value="C:cytoplasm"/>
    <property type="evidence" value="ECO:0007669"/>
    <property type="project" value="TreeGrafter"/>
</dbReference>
<dbReference type="InterPro" id="IPR032675">
    <property type="entry name" value="LRR_dom_sf"/>
</dbReference>
<evidence type="ECO:0000313" key="7">
    <source>
        <dbReference type="Proteomes" id="UP000663870"/>
    </source>
</evidence>
<keyword evidence="2" id="KW-0677">Repeat</keyword>
<keyword evidence="7" id="KW-1185">Reference proteome</keyword>
<organism evidence="4 6">
    <name type="scientific">Rotaria sordida</name>
    <dbReference type="NCBI Taxonomy" id="392033"/>
    <lineage>
        <taxon>Eukaryota</taxon>
        <taxon>Metazoa</taxon>
        <taxon>Spiralia</taxon>
        <taxon>Gnathifera</taxon>
        <taxon>Rotifera</taxon>
        <taxon>Eurotatoria</taxon>
        <taxon>Bdelloidea</taxon>
        <taxon>Philodinida</taxon>
        <taxon>Philodinidae</taxon>
        <taxon>Rotaria</taxon>
    </lineage>
</organism>
<dbReference type="EMBL" id="CAJNOH010000162">
    <property type="protein sequence ID" value="CAF0918479.1"/>
    <property type="molecule type" value="Genomic_DNA"/>
</dbReference>
<dbReference type="SUPFAM" id="SSF52058">
    <property type="entry name" value="L domain-like"/>
    <property type="match status" value="1"/>
</dbReference>
<accession>A0A814ATZ1</accession>
<dbReference type="EMBL" id="CAJNOL010000241">
    <property type="protein sequence ID" value="CAF0956099.1"/>
    <property type="molecule type" value="Genomic_DNA"/>
</dbReference>
<feature type="domain" description="Disease resistance R13L4/SHOC-2-like LRR" evidence="3">
    <location>
        <begin position="126"/>
        <end position="224"/>
    </location>
</feature>
<dbReference type="Pfam" id="PF23598">
    <property type="entry name" value="LRR_14"/>
    <property type="match status" value="1"/>
</dbReference>
<dbReference type="Proteomes" id="UP000663870">
    <property type="component" value="Unassembled WGS sequence"/>
</dbReference>
<dbReference type="InterPro" id="IPR050216">
    <property type="entry name" value="LRR_domain-containing"/>
</dbReference>
<reference evidence="4" key="1">
    <citation type="submission" date="2021-02" db="EMBL/GenBank/DDBJ databases">
        <authorList>
            <person name="Nowell W R."/>
        </authorList>
    </citation>
    <scope>NUCLEOTIDE SEQUENCE</scope>
</reference>
<dbReference type="Proteomes" id="UP000663854">
    <property type="component" value="Unassembled WGS sequence"/>
</dbReference>
<evidence type="ECO:0000256" key="2">
    <source>
        <dbReference type="ARBA" id="ARBA00022737"/>
    </source>
</evidence>
<comment type="caution">
    <text evidence="4">The sequence shown here is derived from an EMBL/GenBank/DDBJ whole genome shotgun (WGS) entry which is preliminary data.</text>
</comment>
<evidence type="ECO:0000313" key="4">
    <source>
        <dbReference type="EMBL" id="CAF0918479.1"/>
    </source>
</evidence>
<dbReference type="AlphaFoldDB" id="A0A814ATZ1"/>
<proteinExistence type="predicted"/>
<dbReference type="InterPro" id="IPR003591">
    <property type="entry name" value="Leu-rich_rpt_typical-subtyp"/>
</dbReference>
<evidence type="ECO:0000256" key="1">
    <source>
        <dbReference type="ARBA" id="ARBA00022614"/>
    </source>
</evidence>
<protein>
    <recommendedName>
        <fullName evidence="3">Disease resistance R13L4/SHOC-2-like LRR domain-containing protein</fullName>
    </recommendedName>
</protein>
<evidence type="ECO:0000259" key="3">
    <source>
        <dbReference type="Pfam" id="PF23598"/>
    </source>
</evidence>
<evidence type="ECO:0000313" key="5">
    <source>
        <dbReference type="EMBL" id="CAF0956099.1"/>
    </source>
</evidence>
<dbReference type="InterPro" id="IPR055414">
    <property type="entry name" value="LRR_R13L4/SHOC2-like"/>
</dbReference>
<gene>
    <name evidence="5" type="ORF">JXQ802_LOCUS11946</name>
    <name evidence="4" type="ORF">PYM288_LOCUS10397</name>
</gene>
<keyword evidence="1" id="KW-0433">Leucine-rich repeat</keyword>
<dbReference type="PANTHER" id="PTHR48051">
    <property type="match status" value="1"/>
</dbReference>
<sequence length="356" mass="41816">MVNHLVINNNNNNNNNLCLSIKYFVYIIAFRNNSSINCSQYKDDYAVLLSFPFHVDLNPLLQIPRRTNGLMDAKERIYYLNIINQKYVPLTIYCLKYLQKLYIRNTSFYNTNHQLPIEIDYLATTLTHLSIYDTKITHLPEQIGKLKYLQSLELVNTNLITLPNSIGNLSSLIVLYLPNNKLISLPKTIKNIQSLSQIVLKNNPYLHSIQSLNYLSKLKALQTDNCPIETLPLYLPQLTDLHMSKNNLTNLIGIRTLGYKTNHRKFFYFNNNHIQSIPPQIQYVKNLYFLNLDYNHLISLPLDIFNVTTLHYLYIRYNNFSVIELKAIIEKFNITHPYMKLYYLNRKNSIVKNIIN</sequence>
<dbReference type="PANTHER" id="PTHR48051:SF33">
    <property type="entry name" value="NON-SPECIFIC SERINE_THREONINE PROTEIN KINASE"/>
    <property type="match status" value="1"/>
</dbReference>